<comment type="caution">
    <text evidence="1">The sequence shown here is derived from an EMBL/GenBank/DDBJ whole genome shotgun (WGS) entry which is preliminary data.</text>
</comment>
<dbReference type="Gene3D" id="1.10.287.440">
    <property type="match status" value="1"/>
</dbReference>
<dbReference type="PANTHER" id="PTHR11692">
    <property type="entry name" value="BIFUNCTIONAL PURINE BIOSYNTHESIS PROTEIN PURH"/>
    <property type="match status" value="1"/>
</dbReference>
<dbReference type="SUPFAM" id="SSF53927">
    <property type="entry name" value="Cytidine deaminase-like"/>
    <property type="match status" value="1"/>
</dbReference>
<dbReference type="STRING" id="749551.HMPREF9555_00697"/>
<dbReference type="GO" id="GO:0005829">
    <property type="term" value="C:cytosol"/>
    <property type="evidence" value="ECO:0007669"/>
    <property type="project" value="TreeGrafter"/>
</dbReference>
<organism evidence="1 2">
    <name type="scientific">Selenomonas artemidis F0399</name>
    <dbReference type="NCBI Taxonomy" id="749551"/>
    <lineage>
        <taxon>Bacteria</taxon>
        <taxon>Bacillati</taxon>
        <taxon>Bacillota</taxon>
        <taxon>Negativicutes</taxon>
        <taxon>Selenomonadales</taxon>
        <taxon>Selenomonadaceae</taxon>
        <taxon>Selenomonas</taxon>
    </lineage>
</organism>
<dbReference type="FunFam" id="3.40.140.20:FF:000003">
    <property type="entry name" value="Bifunctional purine biosynthesis protein"/>
    <property type="match status" value="1"/>
</dbReference>
<dbReference type="Gene3D" id="3.40.140.20">
    <property type="match status" value="2"/>
</dbReference>
<dbReference type="GO" id="GO:0004643">
    <property type="term" value="F:phosphoribosylaminoimidazolecarboxamide formyltransferase activity"/>
    <property type="evidence" value="ECO:0007669"/>
    <property type="project" value="InterPro"/>
</dbReference>
<keyword evidence="2" id="KW-1185">Reference proteome</keyword>
<dbReference type="InterPro" id="IPR024050">
    <property type="entry name" value="AICAR_Tfase_insert_dom_sf"/>
</dbReference>
<sequence>MMNELALKYGCNPNQTPARVYAEGGLPFTVLNGRPGYINLLDALNSWQLVRELREMSGLPAAASFKHVSPAGAALGLPLPETLARACHAEGLSLSPVAAAYVRARGADRMSSYGDFAAISDICDESLAEFLRGEVSDGIIAPGYTDGALEILKSKRKGSYLVLQMDADYVPPALEHKDVCGVTFEQQRNDVHITERCLTDIPTACKDIPEHARRDLLLALITLKYTQSNSVCYASGGQAIGVGAGQQSRVHCTRLAGSKADTWHLRQSPQVLSLPFRADVRRPDRDNAIDVYITGDAEDYAQLAADWQRLFTAKPVPFTAEEKRAYLRTISGVSLGSDAFFPFGDNIERAHRSGVSYIAQSGGSIRDDNVIETCDKYGIAMAMTHIRLFHH</sequence>
<evidence type="ECO:0000313" key="1">
    <source>
        <dbReference type="EMBL" id="EFW30067.1"/>
    </source>
</evidence>
<evidence type="ECO:0000313" key="2">
    <source>
        <dbReference type="Proteomes" id="UP000004633"/>
    </source>
</evidence>
<dbReference type="NCBIfam" id="NF005492">
    <property type="entry name" value="PRK07106.1"/>
    <property type="match status" value="1"/>
</dbReference>
<dbReference type="AlphaFoldDB" id="E7N146"/>
<dbReference type="PANTHER" id="PTHR11692:SF0">
    <property type="entry name" value="BIFUNCTIONAL PURINE BIOSYNTHESIS PROTEIN ATIC"/>
    <property type="match status" value="1"/>
</dbReference>
<reference evidence="1 2" key="1">
    <citation type="submission" date="2010-08" db="EMBL/GenBank/DDBJ databases">
        <authorList>
            <person name="Weinstock G."/>
            <person name="Sodergren E."/>
            <person name="Clifton S."/>
            <person name="Fulton L."/>
            <person name="Fulton B."/>
            <person name="Courtney L."/>
            <person name="Fronick C."/>
            <person name="Harrison M."/>
            <person name="Strong C."/>
            <person name="Farmer C."/>
            <person name="Delahaunty K."/>
            <person name="Markovic C."/>
            <person name="Hall O."/>
            <person name="Minx P."/>
            <person name="Tomlinson C."/>
            <person name="Mitreva M."/>
            <person name="Hou S."/>
            <person name="Chen J."/>
            <person name="Wollam A."/>
            <person name="Pepin K.H."/>
            <person name="Johnson M."/>
            <person name="Bhonagiri V."/>
            <person name="Zhang X."/>
            <person name="Suruliraj S."/>
            <person name="Warren W."/>
            <person name="Chinwalla A."/>
            <person name="Mardis E.R."/>
            <person name="Wilson R.K."/>
        </authorList>
    </citation>
    <scope>NUCLEOTIDE SEQUENCE [LARGE SCALE GENOMIC DNA]</scope>
    <source>
        <strain evidence="1 2">F0399</strain>
    </source>
</reference>
<dbReference type="SMART" id="SM00798">
    <property type="entry name" value="AICARFT_IMPCHas"/>
    <property type="match status" value="1"/>
</dbReference>
<dbReference type="InterPro" id="IPR002695">
    <property type="entry name" value="PurH-like"/>
</dbReference>
<dbReference type="Pfam" id="PF01808">
    <property type="entry name" value="AICARFT_IMPCHas"/>
    <property type="match status" value="1"/>
</dbReference>
<proteinExistence type="predicted"/>
<dbReference type="HOGENOM" id="CLU_016316_3_0_9"/>
<accession>E7N146</accession>
<dbReference type="GO" id="GO:0006189">
    <property type="term" value="P:'de novo' IMP biosynthetic process"/>
    <property type="evidence" value="ECO:0007669"/>
    <property type="project" value="TreeGrafter"/>
</dbReference>
<name>E7N146_9FIRM</name>
<dbReference type="InterPro" id="IPR024051">
    <property type="entry name" value="AICAR_Tfase_dup_dom_sf"/>
</dbReference>
<dbReference type="GO" id="GO:0003937">
    <property type="term" value="F:IMP cyclohydrolase activity"/>
    <property type="evidence" value="ECO:0007669"/>
    <property type="project" value="InterPro"/>
</dbReference>
<gene>
    <name evidence="1" type="ORF">HMPREF9555_00697</name>
</gene>
<dbReference type="EMBL" id="AECV01000009">
    <property type="protein sequence ID" value="EFW30067.1"/>
    <property type="molecule type" value="Genomic_DNA"/>
</dbReference>
<protein>
    <submittedName>
        <fullName evidence="1">AICARFT/IMPCHase bienzyme</fullName>
    </submittedName>
</protein>
<dbReference type="InterPro" id="IPR016193">
    <property type="entry name" value="Cytidine_deaminase-like"/>
</dbReference>
<dbReference type="Proteomes" id="UP000004633">
    <property type="component" value="Unassembled WGS sequence"/>
</dbReference>